<sequence length="91" mass="10663">MEAKKMIINLAGNICIICSLALLAVFILDWYNPFMDFLGHAKVLLYPLCICSIIISGCNLLQKEEYGRKRKRTRRQPHMENKRFRDFGNKK</sequence>
<keyword evidence="2" id="KW-0472">Membrane</keyword>
<dbReference type="Proteomes" id="UP001652442">
    <property type="component" value="Unassembled WGS sequence"/>
</dbReference>
<organism evidence="3 4">
    <name type="scientific">Brotonthovivens ammoniilytica</name>
    <dbReference type="NCBI Taxonomy" id="2981725"/>
    <lineage>
        <taxon>Bacteria</taxon>
        <taxon>Bacillati</taxon>
        <taxon>Bacillota</taxon>
        <taxon>Clostridia</taxon>
        <taxon>Lachnospirales</taxon>
        <taxon>Lachnospiraceae</taxon>
        <taxon>Brotonthovivens</taxon>
    </lineage>
</organism>
<keyword evidence="2" id="KW-0812">Transmembrane</keyword>
<comment type="caution">
    <text evidence="3">The sequence shown here is derived from an EMBL/GenBank/DDBJ whole genome shotgun (WGS) entry which is preliminary data.</text>
</comment>
<evidence type="ECO:0000256" key="1">
    <source>
        <dbReference type="SAM" id="MobiDB-lite"/>
    </source>
</evidence>
<reference evidence="3 4" key="1">
    <citation type="journal article" date="2021" name="ISME Commun">
        <title>Automated analysis of genomic sequences facilitates high-throughput and comprehensive description of bacteria.</title>
        <authorList>
            <person name="Hitch T.C.A."/>
        </authorList>
    </citation>
    <scope>NUCLEOTIDE SEQUENCE [LARGE SCALE GENOMIC DNA]</scope>
    <source>
        <strain evidence="3 4">Sanger_109</strain>
    </source>
</reference>
<gene>
    <name evidence="3" type="ORF">OCV88_03100</name>
</gene>
<dbReference type="RefSeq" id="WP_158424162.1">
    <property type="nucleotide sequence ID" value="NZ_JAOQJQ010000001.1"/>
</dbReference>
<keyword evidence="4" id="KW-1185">Reference proteome</keyword>
<evidence type="ECO:0000313" key="4">
    <source>
        <dbReference type="Proteomes" id="UP001652442"/>
    </source>
</evidence>
<feature type="transmembrane region" description="Helical" evidence="2">
    <location>
        <begin position="7"/>
        <end position="31"/>
    </location>
</feature>
<name>A0ABT2TI09_9FIRM</name>
<keyword evidence="2" id="KW-1133">Transmembrane helix</keyword>
<feature type="region of interest" description="Disordered" evidence="1">
    <location>
        <begin position="68"/>
        <end position="91"/>
    </location>
</feature>
<dbReference type="EMBL" id="JAOQJQ010000001">
    <property type="protein sequence ID" value="MCU6761326.1"/>
    <property type="molecule type" value="Genomic_DNA"/>
</dbReference>
<feature type="transmembrane region" description="Helical" evidence="2">
    <location>
        <begin position="43"/>
        <end position="62"/>
    </location>
</feature>
<accession>A0ABT2TI09</accession>
<protein>
    <submittedName>
        <fullName evidence="3">Uncharacterized protein</fullName>
    </submittedName>
</protein>
<evidence type="ECO:0000313" key="3">
    <source>
        <dbReference type="EMBL" id="MCU6761326.1"/>
    </source>
</evidence>
<proteinExistence type="predicted"/>
<evidence type="ECO:0000256" key="2">
    <source>
        <dbReference type="SAM" id="Phobius"/>
    </source>
</evidence>
<feature type="compositionally biased region" description="Basic and acidic residues" evidence="1">
    <location>
        <begin position="77"/>
        <end position="91"/>
    </location>
</feature>